<reference evidence="2 3" key="1">
    <citation type="submission" date="2016-11" db="EMBL/GenBank/DDBJ databases">
        <title>Draft Genome Sequences of Nine Cyanobacterial Strains from Diverse Habitats.</title>
        <authorList>
            <person name="Zhu T."/>
            <person name="Hou S."/>
            <person name="Lu X."/>
            <person name="Hess W.R."/>
        </authorList>
    </citation>
    <scope>NUCLEOTIDE SEQUENCE [LARGE SCALE GENOMIC DNA]</scope>
    <source>
        <strain evidence="2 3">5.2 s.c.1</strain>
    </source>
</reference>
<dbReference type="OrthoDB" id="9798386at2"/>
<dbReference type="InterPro" id="IPR005077">
    <property type="entry name" value="Peptidase_C11"/>
</dbReference>
<dbReference type="InterPro" id="IPR007280">
    <property type="entry name" value="Peptidase_C_arc/bac"/>
</dbReference>
<dbReference type="STRING" id="247279.NIES1031_02970"/>
<dbReference type="RefSeq" id="WP_073548027.1">
    <property type="nucleotide sequence ID" value="NZ_CAWMVK010000012.1"/>
</dbReference>
<dbReference type="Gene3D" id="2.60.120.380">
    <property type="match status" value="1"/>
</dbReference>
<dbReference type="SUPFAM" id="SSF89260">
    <property type="entry name" value="Collagen-binding domain"/>
    <property type="match status" value="1"/>
</dbReference>
<dbReference type="PANTHER" id="PTHR37835">
    <property type="entry name" value="ALPHA-CLOSTRIPAIN"/>
    <property type="match status" value="1"/>
</dbReference>
<comment type="caution">
    <text evidence="2">The sequence shown here is derived from an EMBL/GenBank/DDBJ whole genome shotgun (WGS) entry which is preliminary data.</text>
</comment>
<feature type="domain" description="Peptidase C-terminal archaeal/bacterial" evidence="1">
    <location>
        <begin position="284"/>
        <end position="347"/>
    </location>
</feature>
<dbReference type="AlphaFoldDB" id="A0A1U7HZ16"/>
<keyword evidence="3" id="KW-1185">Reference proteome</keyword>
<dbReference type="Proteomes" id="UP000185984">
    <property type="component" value="Unassembled WGS sequence"/>
</dbReference>
<dbReference type="PANTHER" id="PTHR37835:SF1">
    <property type="entry name" value="ALPHA-CLOSTRIPAIN"/>
    <property type="match status" value="1"/>
</dbReference>
<dbReference type="Pfam" id="PF04151">
    <property type="entry name" value="PPC"/>
    <property type="match status" value="1"/>
</dbReference>
<protein>
    <recommendedName>
        <fullName evidence="1">Peptidase C-terminal archaeal/bacterial domain-containing protein</fullName>
    </recommendedName>
</protein>
<name>A0A1U7HZ16_9CHRO</name>
<evidence type="ECO:0000259" key="1">
    <source>
        <dbReference type="Pfam" id="PF04151"/>
    </source>
</evidence>
<evidence type="ECO:0000313" key="3">
    <source>
        <dbReference type="Proteomes" id="UP000185984"/>
    </source>
</evidence>
<gene>
    <name evidence="2" type="ORF">NIES1031_02970</name>
</gene>
<dbReference type="EMBL" id="MRCC01000002">
    <property type="protein sequence ID" value="OKH28872.1"/>
    <property type="molecule type" value="Genomic_DNA"/>
</dbReference>
<evidence type="ECO:0000313" key="2">
    <source>
        <dbReference type="EMBL" id="OKH28872.1"/>
    </source>
</evidence>
<accession>A0A1U7HZ16</accession>
<dbReference type="Gene3D" id="3.40.50.11970">
    <property type="match status" value="1"/>
</dbReference>
<dbReference type="Pfam" id="PF03415">
    <property type="entry name" value="Peptidase_C11"/>
    <property type="match status" value="1"/>
</dbReference>
<proteinExistence type="predicted"/>
<organism evidence="2 3">
    <name type="scientific">Chroogloeocystis siderophila 5.2 s.c.1</name>
    <dbReference type="NCBI Taxonomy" id="247279"/>
    <lineage>
        <taxon>Bacteria</taxon>
        <taxon>Bacillati</taxon>
        <taxon>Cyanobacteriota</taxon>
        <taxon>Cyanophyceae</taxon>
        <taxon>Oscillatoriophycideae</taxon>
        <taxon>Chroococcales</taxon>
        <taxon>Chroococcaceae</taxon>
        <taxon>Chroogloeocystis</taxon>
    </lineage>
</organism>
<sequence>MPVDVFDVNFYQSAHSDLASFNEQQARSHFQAYGLNEGRGFSPIVNLNTYRSSNSDLASFNNHQLLNHLQNYGIREGRKFSPLADLNFYRTHNRDLAHFNNEQVFEHLRSHGIMEGRRFSPFVDLKLYRAANTDLNYHASFDNKQLLEHLAKSGIVEGRQFSVSFDSNYYRNHHSDLARAGLNNWQLLEHFQRYGIREGRAAAESFNVQFYLTNNTDLRTAGFSYQQAQHHFEVFGFSEGRRATSVNFSLTNDPGNTFNSAFNLGVLNSSHRVANNFVGNTDSNDYYRFTLNNRSNFNLVLNGMSSDADVELFNSDGNLLQHSINGGTTPDIINQTLEAGVYYIRVFPWGGANTNYNLNVSATAVLPTRANWTFMVYMAGNDLEDFGIQDFQEMATVGSNANVNIVFQFDRTSGYNSSYGDWTDTRRGLIQAGSHPDLSCGISIGEANMGDPNTLRNFINWSMNNYQANNYALVLWGHGSGFNVSYDDITNDSISASELSRVLSSFARNIDLVGCDACQMGMTEFAYQIRDYASVYVGSQENIPGTGWNYTTILSDLRANPTMSAIGLGNAIVNRYGQHYSSTWYNGCEETLSAINLTNLRSSNPHNLAATLSQFAHTIMNNASYSDLYRLEVHRDNSAFFENLDYRDLGTFLNHVANDFWMTNTIRTSAQTALNSYNSTIIQNYSSIHQRGTGLSIYFSAAGFSPESHYHSSNLSFAQNTAWDDFLNWAHW</sequence>